<proteinExistence type="predicted"/>
<gene>
    <name evidence="2" type="ORF">ALC56_12467</name>
</gene>
<reference evidence="2 3" key="1">
    <citation type="submission" date="2016-03" db="EMBL/GenBank/DDBJ databases">
        <title>Trachymyrmex septentrionalis WGS genome.</title>
        <authorList>
            <person name="Nygaard S."/>
            <person name="Hu H."/>
            <person name="Boomsma J."/>
            <person name="Zhang G."/>
        </authorList>
    </citation>
    <scope>NUCLEOTIDE SEQUENCE [LARGE SCALE GENOMIC DNA]</scope>
    <source>
        <strain evidence="2">Tsep2-gDNA-1</strain>
        <tissue evidence="2">Whole body</tissue>
    </source>
</reference>
<evidence type="ECO:0000256" key="1">
    <source>
        <dbReference type="SAM" id="MobiDB-lite"/>
    </source>
</evidence>
<organism evidence="2 3">
    <name type="scientific">Trachymyrmex septentrionalis</name>
    <dbReference type="NCBI Taxonomy" id="34720"/>
    <lineage>
        <taxon>Eukaryota</taxon>
        <taxon>Metazoa</taxon>
        <taxon>Ecdysozoa</taxon>
        <taxon>Arthropoda</taxon>
        <taxon>Hexapoda</taxon>
        <taxon>Insecta</taxon>
        <taxon>Pterygota</taxon>
        <taxon>Neoptera</taxon>
        <taxon>Endopterygota</taxon>
        <taxon>Hymenoptera</taxon>
        <taxon>Apocrita</taxon>
        <taxon>Aculeata</taxon>
        <taxon>Formicoidea</taxon>
        <taxon>Formicidae</taxon>
        <taxon>Myrmicinae</taxon>
        <taxon>Trachymyrmex</taxon>
    </lineage>
</organism>
<name>A0A195EZ28_9HYME</name>
<sequence length="64" mass="6956">MRRDKASQDPQHEAGVPIKRAIRPVLRQPSQAPTNPCPSDSVSPLDPQRSSGLPITFHHPLPAA</sequence>
<feature type="compositionally biased region" description="Polar residues" evidence="1">
    <location>
        <begin position="28"/>
        <end position="53"/>
    </location>
</feature>
<accession>A0A195EZ28</accession>
<dbReference type="AlphaFoldDB" id="A0A195EZ28"/>
<evidence type="ECO:0000313" key="2">
    <source>
        <dbReference type="EMBL" id="KYN33134.1"/>
    </source>
</evidence>
<dbReference type="Proteomes" id="UP000078541">
    <property type="component" value="Unassembled WGS sequence"/>
</dbReference>
<dbReference type="EMBL" id="KQ981909">
    <property type="protein sequence ID" value="KYN33134.1"/>
    <property type="molecule type" value="Genomic_DNA"/>
</dbReference>
<evidence type="ECO:0000313" key="3">
    <source>
        <dbReference type="Proteomes" id="UP000078541"/>
    </source>
</evidence>
<feature type="compositionally biased region" description="Basic and acidic residues" evidence="1">
    <location>
        <begin position="1"/>
        <end position="12"/>
    </location>
</feature>
<protein>
    <submittedName>
        <fullName evidence="2">Uncharacterized protein</fullName>
    </submittedName>
</protein>
<keyword evidence="3" id="KW-1185">Reference proteome</keyword>
<feature type="region of interest" description="Disordered" evidence="1">
    <location>
        <begin position="1"/>
        <end position="64"/>
    </location>
</feature>